<dbReference type="AlphaFoldDB" id="A0A4Y8MI54"/>
<dbReference type="Proteomes" id="UP000297385">
    <property type="component" value="Unassembled WGS sequence"/>
</dbReference>
<dbReference type="RefSeq" id="WP_134466486.1">
    <property type="nucleotide sequence ID" value="NZ_SNVI01000007.1"/>
</dbReference>
<dbReference type="EMBL" id="SNVI01000007">
    <property type="protein sequence ID" value="TFE37129.1"/>
    <property type="molecule type" value="Genomic_DNA"/>
</dbReference>
<accession>A0A4Y8MI54</accession>
<protein>
    <submittedName>
        <fullName evidence="1">Uncharacterized protein</fullName>
    </submittedName>
</protein>
<name>A0A4Y8MI54_9BURK</name>
<sequence>MTEVFVIAQARTAGCVLAERSETNANALDTKDSPHGGSSLTLTYAGGDADRSRYAAIREAGRRTVRFVKSRRVLTSPVSGGSGNCGQSCLSAETLRNYRLASSVRVDERYDVGQNRRDRILRRRKRLDDRIVTVTLIFFFSSTTS</sequence>
<evidence type="ECO:0000313" key="1">
    <source>
        <dbReference type="EMBL" id="TFE37129.1"/>
    </source>
</evidence>
<reference evidence="1 2" key="1">
    <citation type="submission" date="2019-03" db="EMBL/GenBank/DDBJ databases">
        <title>Complete Genome Sequence of Paraburkholderia dipogonis ICMP 19430T, a Nitrogen-fixing Symbiont of the South African Invasive Legume Dipogon lignosus in New Zealand.</title>
        <authorList>
            <person name="De Meyer S.E."/>
        </authorList>
    </citation>
    <scope>NUCLEOTIDE SEQUENCE [LARGE SCALE GENOMIC DNA]</scope>
    <source>
        <strain evidence="1 2">ICMP 19430</strain>
    </source>
</reference>
<comment type="caution">
    <text evidence="1">The sequence shown here is derived from an EMBL/GenBank/DDBJ whole genome shotgun (WGS) entry which is preliminary data.</text>
</comment>
<gene>
    <name evidence="1" type="ORF">E2553_42080</name>
</gene>
<evidence type="ECO:0000313" key="2">
    <source>
        <dbReference type="Proteomes" id="UP000297385"/>
    </source>
</evidence>
<organism evidence="1 2">
    <name type="scientific">Paraburkholderia dipogonis</name>
    <dbReference type="NCBI Taxonomy" id="1211383"/>
    <lineage>
        <taxon>Bacteria</taxon>
        <taxon>Pseudomonadati</taxon>
        <taxon>Pseudomonadota</taxon>
        <taxon>Betaproteobacteria</taxon>
        <taxon>Burkholderiales</taxon>
        <taxon>Burkholderiaceae</taxon>
        <taxon>Paraburkholderia</taxon>
    </lineage>
</organism>
<proteinExistence type="predicted"/>